<dbReference type="EMBL" id="WNHB01000005">
    <property type="protein sequence ID" value="MTT31294.1"/>
    <property type="molecule type" value="Genomic_DNA"/>
</dbReference>
<dbReference type="InterPro" id="IPR029044">
    <property type="entry name" value="Nucleotide-diphossugar_trans"/>
</dbReference>
<dbReference type="SUPFAM" id="SSF53448">
    <property type="entry name" value="Nucleotide-diphospho-sugar transferases"/>
    <property type="match status" value="1"/>
</dbReference>
<name>A0A6N8CMJ7_9BACI</name>
<dbReference type="Proteomes" id="UP000440978">
    <property type="component" value="Unassembled WGS sequence"/>
</dbReference>
<reference evidence="5 6" key="1">
    <citation type="submission" date="2019-11" db="EMBL/GenBank/DDBJ databases">
        <title>Terrilactibacillus tamarindus sp. nov. BCM23-1 isolated from bark of Tamarindus indica.</title>
        <authorList>
            <person name="Kingkaew E."/>
            <person name="Tanasupawat S."/>
        </authorList>
    </citation>
    <scope>NUCLEOTIDE SEQUENCE [LARGE SCALE GENOMIC DNA]</scope>
    <source>
        <strain evidence="5 6">BCM23-1</strain>
    </source>
</reference>
<dbReference type="CDD" id="cd04651">
    <property type="entry name" value="LbH_G1P_AT_C"/>
    <property type="match status" value="1"/>
</dbReference>
<evidence type="ECO:0000313" key="6">
    <source>
        <dbReference type="Proteomes" id="UP000440978"/>
    </source>
</evidence>
<gene>
    <name evidence="5" type="primary">glgD</name>
    <name evidence="5" type="ORF">GMB86_04585</name>
</gene>
<dbReference type="Pfam" id="PF24894">
    <property type="entry name" value="Hexapep_GlmU"/>
    <property type="match status" value="1"/>
</dbReference>
<dbReference type="PANTHER" id="PTHR43523:SF6">
    <property type="entry name" value="GLYCOGEN BIOSYNTHESIS PROTEIN GLGD"/>
    <property type="match status" value="1"/>
</dbReference>
<keyword evidence="6" id="KW-1185">Reference proteome</keyword>
<evidence type="ECO:0000256" key="1">
    <source>
        <dbReference type="ARBA" id="ARBA00010443"/>
    </source>
</evidence>
<proteinExistence type="inferred from homology"/>
<dbReference type="SUPFAM" id="SSF51161">
    <property type="entry name" value="Trimeric LpxA-like enzymes"/>
    <property type="match status" value="1"/>
</dbReference>
<evidence type="ECO:0000259" key="4">
    <source>
        <dbReference type="Pfam" id="PF24894"/>
    </source>
</evidence>
<dbReference type="OrthoDB" id="9801810at2"/>
<dbReference type="GO" id="GO:0005978">
    <property type="term" value="P:glycogen biosynthetic process"/>
    <property type="evidence" value="ECO:0007669"/>
    <property type="project" value="UniProtKB-KW"/>
</dbReference>
<dbReference type="GO" id="GO:0008878">
    <property type="term" value="F:glucose-1-phosphate adenylyltransferase activity"/>
    <property type="evidence" value="ECO:0007669"/>
    <property type="project" value="UniProtKB-EC"/>
</dbReference>
<dbReference type="AlphaFoldDB" id="A0A6N8CMJ7"/>
<dbReference type="InterPro" id="IPR011004">
    <property type="entry name" value="Trimer_LpxA-like_sf"/>
</dbReference>
<comment type="caution">
    <text evidence="5">The sequence shown here is derived from an EMBL/GenBank/DDBJ whole genome shotgun (WGS) entry which is preliminary data.</text>
</comment>
<evidence type="ECO:0000313" key="5">
    <source>
        <dbReference type="EMBL" id="MTT31294.1"/>
    </source>
</evidence>
<dbReference type="InterPro" id="IPR011831">
    <property type="entry name" value="ADP-Glc_PPase"/>
</dbReference>
<feature type="domain" description="Glucose-1-phosphate adenylyltransferase/Bifunctional protein GlmU-like C-terminal hexapeptide" evidence="4">
    <location>
        <begin position="285"/>
        <end position="353"/>
    </location>
</feature>
<dbReference type="Pfam" id="PF00483">
    <property type="entry name" value="NTP_transferase"/>
    <property type="match status" value="1"/>
</dbReference>
<keyword evidence="5" id="KW-0808">Transferase</keyword>
<organism evidence="5 6">
    <name type="scientific">Terrilactibacillus tamarindi</name>
    <dbReference type="NCBI Taxonomy" id="2599694"/>
    <lineage>
        <taxon>Bacteria</taxon>
        <taxon>Bacillati</taxon>
        <taxon>Bacillota</taxon>
        <taxon>Bacilli</taxon>
        <taxon>Bacillales</taxon>
        <taxon>Bacillaceae</taxon>
        <taxon>Terrilactibacillus</taxon>
    </lineage>
</organism>
<accession>A0A6N8CMJ7</accession>
<sequence>MDRVLGIVNLINEKQYLKELTLNRCLASVPFGGRNRLIDFTLSNYIHANISKVAIFAKENYRSIMDHLGTGKEWDLDRRNGGLFFFPPMQPNKMIHGDLEQFKDQIDFFHRSAADLVIISPGHHVCKIDFTDVIKEHKKSKADMTVVYKAYDGEPVSKPLYNTCKIGEAGEVQDISLYTGIDEGDLVCLETYVINKEVLIDIIETCVNNKEYDLLKDGIKANLMKRRVNGYAFDGVLPFIHSLKTFHKSNMTLLDPNILNSFFFRDWDIFTKVKHEPPAKYSAFSKVNTALIANGCDIEGVVENSIIFRGVKIRKGAVVKNCIIMQKGEIEEGAFLENVITDKQVKVRKNQVVMGDLDPMVIKKGEII</sequence>
<keyword evidence="2" id="KW-0320">Glycogen biosynthesis</keyword>
<dbReference type="InterPro" id="IPR011832">
    <property type="entry name" value="GlgDAde_trans"/>
</dbReference>
<dbReference type="Gene3D" id="2.160.10.10">
    <property type="entry name" value="Hexapeptide repeat proteins"/>
    <property type="match status" value="1"/>
</dbReference>
<dbReference type="InterPro" id="IPR005835">
    <property type="entry name" value="NTP_transferase_dom"/>
</dbReference>
<keyword evidence="5" id="KW-0548">Nucleotidyltransferase</keyword>
<dbReference type="NCBIfam" id="TIGR02092">
    <property type="entry name" value="glgD"/>
    <property type="match status" value="1"/>
</dbReference>
<evidence type="ECO:0000256" key="2">
    <source>
        <dbReference type="ARBA" id="ARBA00023056"/>
    </source>
</evidence>
<evidence type="ECO:0000259" key="3">
    <source>
        <dbReference type="Pfam" id="PF00483"/>
    </source>
</evidence>
<dbReference type="InterPro" id="IPR056818">
    <property type="entry name" value="GlmU/GlgC-like_hexapep"/>
</dbReference>
<dbReference type="CDD" id="cd02508">
    <property type="entry name" value="ADP_Glucose_PP"/>
    <property type="match status" value="1"/>
</dbReference>
<feature type="domain" description="Nucleotidyl transferase" evidence="3">
    <location>
        <begin position="17"/>
        <end position="220"/>
    </location>
</feature>
<dbReference type="PANTHER" id="PTHR43523">
    <property type="entry name" value="GLUCOSE-1-PHOSPHATE ADENYLYLTRANSFERASE-RELATED"/>
    <property type="match status" value="1"/>
</dbReference>
<protein>
    <submittedName>
        <fullName evidence="5">Glucose-1-phosphate adenylyltransferase subunit GlgD</fullName>
        <ecNumber evidence="5">2.7.7.27</ecNumber>
    </submittedName>
</protein>
<dbReference type="EC" id="2.7.7.27" evidence="5"/>
<dbReference type="Gene3D" id="3.90.550.10">
    <property type="entry name" value="Spore Coat Polysaccharide Biosynthesis Protein SpsA, Chain A"/>
    <property type="match status" value="1"/>
</dbReference>
<dbReference type="RefSeq" id="WP_155217275.1">
    <property type="nucleotide sequence ID" value="NZ_WNHB01000005.1"/>
</dbReference>
<comment type="similarity">
    <text evidence="1">Belongs to the bacterial/plant glucose-1-phosphate adenylyltransferase family.</text>
</comment>